<evidence type="ECO:0000256" key="1">
    <source>
        <dbReference type="SAM" id="SignalP"/>
    </source>
</evidence>
<evidence type="ECO:0000313" key="3">
    <source>
        <dbReference type="Proteomes" id="UP001157133"/>
    </source>
</evidence>
<reference evidence="2 3" key="1">
    <citation type="submission" date="2023-03" db="EMBL/GenBank/DDBJ databases">
        <title>Draft genome sequence of Thalassotalea eurytherma JCM 18482T.</title>
        <authorList>
            <person name="Sawabe T."/>
        </authorList>
    </citation>
    <scope>NUCLEOTIDE SEQUENCE [LARGE SCALE GENOMIC DNA]</scope>
    <source>
        <strain evidence="2 3">JCM 18482</strain>
    </source>
</reference>
<comment type="caution">
    <text evidence="2">The sequence shown here is derived from an EMBL/GenBank/DDBJ whole genome shotgun (WGS) entry which is preliminary data.</text>
</comment>
<dbReference type="EMBL" id="BSSU01000002">
    <property type="protein sequence ID" value="GLX81070.1"/>
    <property type="molecule type" value="Genomic_DNA"/>
</dbReference>
<feature type="chain" id="PRO_5047439977" description="Type IX secretion system membrane protein PorP/SprF" evidence="1">
    <location>
        <begin position="21"/>
        <end position="422"/>
    </location>
</feature>
<proteinExistence type="predicted"/>
<dbReference type="RefSeq" id="WP_284206393.1">
    <property type="nucleotide sequence ID" value="NZ_BSSU01000002.1"/>
</dbReference>
<dbReference type="Pfam" id="PF13729">
    <property type="entry name" value="TraF_2"/>
    <property type="match status" value="1"/>
</dbReference>
<protein>
    <recommendedName>
        <fullName evidence="4">Type IX secretion system membrane protein PorP/SprF</fullName>
    </recommendedName>
</protein>
<dbReference type="Proteomes" id="UP001157133">
    <property type="component" value="Unassembled WGS sequence"/>
</dbReference>
<dbReference type="InterPro" id="IPR032811">
    <property type="entry name" value="Put_conjugal_transfer"/>
</dbReference>
<keyword evidence="1" id="KW-0732">Signal</keyword>
<keyword evidence="3" id="KW-1185">Reference proteome</keyword>
<evidence type="ECO:0008006" key="4">
    <source>
        <dbReference type="Google" id="ProtNLM"/>
    </source>
</evidence>
<feature type="signal peptide" evidence="1">
    <location>
        <begin position="1"/>
        <end position="20"/>
    </location>
</feature>
<organism evidence="2 3">
    <name type="scientific">Thalassotalea eurytherma</name>
    <dbReference type="NCBI Taxonomy" id="1144278"/>
    <lineage>
        <taxon>Bacteria</taxon>
        <taxon>Pseudomonadati</taxon>
        <taxon>Pseudomonadota</taxon>
        <taxon>Gammaproteobacteria</taxon>
        <taxon>Alteromonadales</taxon>
        <taxon>Colwelliaceae</taxon>
        <taxon>Thalassotalea</taxon>
    </lineage>
</organism>
<sequence>MKKLNYLLPLASAIALPAMASTADQPGYSSYGVSNHHAMSMHGVNAAVPAVYAKEGFAFFDIFNVNVQAEAGDVDFVDEIEELIDILDEDDITLDEATEIIDRFNEILPIAGEQGYGNIHLSSDLPLSFQYKNDVGTFTLGTQMSAFLHSIVLDDEVRYNELQQTIETNSSGYVKAAEKLQVSLGYSRQINESKYGALYAGVRANLVQYGLSKQVISFEAADSDEDLGDIILDDYEDNIKREVGVTIDASAFFMSQNYSLGLNILNINQPSFKFGDIGKNCEEKPTEAAQINCYTAQYFSDRIALSETYKADAYVTAQASIFNDSQSMAIDFSIETEHNIPVGIEEQWASVSVSGRPESKYMPNLSLTYSKNLVGTELSYLSGNLGWGIFNLSLGAALEDTEIDGDKSPRGVFIGLSLNKAI</sequence>
<gene>
    <name evidence="2" type="ORF">theurythT_05220</name>
</gene>
<evidence type="ECO:0000313" key="2">
    <source>
        <dbReference type="EMBL" id="GLX81070.1"/>
    </source>
</evidence>
<name>A0ABQ6H2T4_9GAMM</name>
<accession>A0ABQ6H2T4</accession>